<dbReference type="InterPro" id="IPR027124">
    <property type="entry name" value="Swc5/CFDP1/2"/>
</dbReference>
<dbReference type="SUPFAM" id="SSF56219">
    <property type="entry name" value="DNase I-like"/>
    <property type="match status" value="1"/>
</dbReference>
<evidence type="ECO:0000313" key="2">
    <source>
        <dbReference type="Proteomes" id="UP000801492"/>
    </source>
</evidence>
<evidence type="ECO:0000313" key="1">
    <source>
        <dbReference type="EMBL" id="KAF2880766.1"/>
    </source>
</evidence>
<sequence length="231" mass="26693">MEESYPINTIYTIRAILQQKKRNDIASGVIEISAHPTNLNIIQVYALTSECKEEEIEHFYEELNNALKTTKKEVIIIMGDFNTQVGKGAAKSIIGEYGLGTRNDRGDRLIKFCQGTDNAIMNTQFKLPNRRLYTWRTPVDSPQRIAKDQINYILINKRYRNAITSTKTYPGPEYALWKECMEELFSEQNYQVEIYEQAESVPDITRKEVTTTINRLKHNKLPGLDEIHAEV</sequence>
<gene>
    <name evidence="1" type="ORF">ILUMI_25394</name>
</gene>
<keyword evidence="2" id="KW-1185">Reference proteome</keyword>
<comment type="caution">
    <text evidence="1">The sequence shown here is derived from an EMBL/GenBank/DDBJ whole genome shotgun (WGS) entry which is preliminary data.</text>
</comment>
<reference evidence="1" key="1">
    <citation type="submission" date="2019-08" db="EMBL/GenBank/DDBJ databases">
        <title>The genome of the North American firefly Photinus pyralis.</title>
        <authorList>
            <consortium name="Photinus pyralis genome working group"/>
            <person name="Fallon T.R."/>
            <person name="Sander Lower S.E."/>
            <person name="Weng J.-K."/>
        </authorList>
    </citation>
    <scope>NUCLEOTIDE SEQUENCE</scope>
    <source>
        <strain evidence="1">TRF0915ILg1</strain>
        <tissue evidence="1">Whole body</tissue>
    </source>
</reference>
<evidence type="ECO:0008006" key="3">
    <source>
        <dbReference type="Google" id="ProtNLM"/>
    </source>
</evidence>
<dbReference type="EMBL" id="VTPC01090912">
    <property type="protein sequence ID" value="KAF2880766.1"/>
    <property type="molecule type" value="Genomic_DNA"/>
</dbReference>
<dbReference type="InterPro" id="IPR036691">
    <property type="entry name" value="Endo/exonu/phosph_ase_sf"/>
</dbReference>
<dbReference type="Gene3D" id="3.60.10.10">
    <property type="entry name" value="Endonuclease/exonuclease/phosphatase"/>
    <property type="match status" value="1"/>
</dbReference>
<dbReference type="Proteomes" id="UP000801492">
    <property type="component" value="Unassembled WGS sequence"/>
</dbReference>
<accession>A0A8K0C8L3</accession>
<dbReference type="PANTHER" id="PTHR23227">
    <property type="entry name" value="BUCENTAUR RELATED"/>
    <property type="match status" value="1"/>
</dbReference>
<dbReference type="PANTHER" id="PTHR23227:SF67">
    <property type="entry name" value="CRANIOFACIAL DEVELOPMENT PROTEIN 2-LIKE"/>
    <property type="match status" value="1"/>
</dbReference>
<proteinExistence type="predicted"/>
<organism evidence="1 2">
    <name type="scientific">Ignelater luminosus</name>
    <name type="common">Cucubano</name>
    <name type="synonym">Pyrophorus luminosus</name>
    <dbReference type="NCBI Taxonomy" id="2038154"/>
    <lineage>
        <taxon>Eukaryota</taxon>
        <taxon>Metazoa</taxon>
        <taxon>Ecdysozoa</taxon>
        <taxon>Arthropoda</taxon>
        <taxon>Hexapoda</taxon>
        <taxon>Insecta</taxon>
        <taxon>Pterygota</taxon>
        <taxon>Neoptera</taxon>
        <taxon>Endopterygota</taxon>
        <taxon>Coleoptera</taxon>
        <taxon>Polyphaga</taxon>
        <taxon>Elateriformia</taxon>
        <taxon>Elateroidea</taxon>
        <taxon>Elateridae</taxon>
        <taxon>Agrypninae</taxon>
        <taxon>Pyrophorini</taxon>
        <taxon>Ignelater</taxon>
    </lineage>
</organism>
<name>A0A8K0C8L3_IGNLU</name>
<dbReference type="AlphaFoldDB" id="A0A8K0C8L3"/>
<dbReference type="OrthoDB" id="6772382at2759"/>
<protein>
    <recommendedName>
        <fullName evidence="3">Craniofacial development protein 2-like</fullName>
    </recommendedName>
</protein>